<gene>
    <name evidence="2" type="ORF">THITE_2118361</name>
</gene>
<dbReference type="HOGENOM" id="CLU_3108099_0_0_1"/>
<dbReference type="AlphaFoldDB" id="G2R9R3"/>
<accession>G2R9R3</accession>
<reference evidence="2 3" key="1">
    <citation type="journal article" date="2011" name="Nat. Biotechnol.">
        <title>Comparative genomic analysis of the thermophilic biomass-degrading fungi Myceliophthora thermophila and Thielavia terrestris.</title>
        <authorList>
            <person name="Berka R.M."/>
            <person name="Grigoriev I.V."/>
            <person name="Otillar R."/>
            <person name="Salamov A."/>
            <person name="Grimwood J."/>
            <person name="Reid I."/>
            <person name="Ishmael N."/>
            <person name="John T."/>
            <person name="Darmond C."/>
            <person name="Moisan M.-C."/>
            <person name="Henrissat B."/>
            <person name="Coutinho P.M."/>
            <person name="Lombard V."/>
            <person name="Natvig D.O."/>
            <person name="Lindquist E."/>
            <person name="Schmutz J."/>
            <person name="Lucas S."/>
            <person name="Harris P."/>
            <person name="Powlowski J."/>
            <person name="Bellemare A."/>
            <person name="Taylor D."/>
            <person name="Butler G."/>
            <person name="de Vries R.P."/>
            <person name="Allijn I.E."/>
            <person name="van den Brink J."/>
            <person name="Ushinsky S."/>
            <person name="Storms R."/>
            <person name="Powell A.J."/>
            <person name="Paulsen I.T."/>
            <person name="Elbourne L.D.H."/>
            <person name="Baker S.E."/>
            <person name="Magnuson J."/>
            <person name="LaBoissiere S."/>
            <person name="Clutterbuck A.J."/>
            <person name="Martinez D."/>
            <person name="Wogulis M."/>
            <person name="de Leon A.L."/>
            <person name="Rey M.W."/>
            <person name="Tsang A."/>
        </authorList>
    </citation>
    <scope>NUCLEOTIDE SEQUENCE [LARGE SCALE GENOMIC DNA]</scope>
    <source>
        <strain evidence="3">ATCC 38088 / NRRL 8126</strain>
    </source>
</reference>
<dbReference type="RefSeq" id="XP_003655087.1">
    <property type="nucleotide sequence ID" value="XM_003655039.1"/>
</dbReference>
<evidence type="ECO:0000313" key="3">
    <source>
        <dbReference type="Proteomes" id="UP000008181"/>
    </source>
</evidence>
<keyword evidence="3" id="KW-1185">Reference proteome</keyword>
<dbReference type="Proteomes" id="UP000008181">
    <property type="component" value="Chromosome 4"/>
</dbReference>
<dbReference type="KEGG" id="ttt:THITE_2118361"/>
<protein>
    <submittedName>
        <fullName evidence="2">Uncharacterized protein</fullName>
    </submittedName>
</protein>
<sequence>MAAASQTPRAVQHDSRGVAAGRRHIRHTVTRGFAWRMPPWAEGFHFIVGTA</sequence>
<proteinExistence type="predicted"/>
<dbReference type="EMBL" id="CP003012">
    <property type="protein sequence ID" value="AEO68751.1"/>
    <property type="molecule type" value="Genomic_DNA"/>
</dbReference>
<feature type="region of interest" description="Disordered" evidence="1">
    <location>
        <begin position="1"/>
        <end position="23"/>
    </location>
</feature>
<evidence type="ECO:0000313" key="2">
    <source>
        <dbReference type="EMBL" id="AEO68751.1"/>
    </source>
</evidence>
<dbReference type="GeneID" id="11520300"/>
<organism evidence="2 3">
    <name type="scientific">Thermothielavioides terrestris (strain ATCC 38088 / NRRL 8126)</name>
    <name type="common">Thielavia terrestris</name>
    <dbReference type="NCBI Taxonomy" id="578455"/>
    <lineage>
        <taxon>Eukaryota</taxon>
        <taxon>Fungi</taxon>
        <taxon>Dikarya</taxon>
        <taxon>Ascomycota</taxon>
        <taxon>Pezizomycotina</taxon>
        <taxon>Sordariomycetes</taxon>
        <taxon>Sordariomycetidae</taxon>
        <taxon>Sordariales</taxon>
        <taxon>Chaetomiaceae</taxon>
        <taxon>Thermothielavioides</taxon>
        <taxon>Thermothielavioides terrestris</taxon>
    </lineage>
</organism>
<evidence type="ECO:0000256" key="1">
    <source>
        <dbReference type="SAM" id="MobiDB-lite"/>
    </source>
</evidence>
<name>G2R9R3_THETT</name>